<dbReference type="Proteomes" id="UP000306954">
    <property type="component" value="Unassembled WGS sequence"/>
</dbReference>
<proteinExistence type="inferred from homology"/>
<dbReference type="InterPro" id="IPR004839">
    <property type="entry name" value="Aminotransferase_I/II_large"/>
</dbReference>
<dbReference type="CDD" id="cd06465">
    <property type="entry name" value="p23_hB-ind1_like"/>
    <property type="match status" value="1"/>
</dbReference>
<reference evidence="7 8" key="1">
    <citation type="submission" date="2019-03" db="EMBL/GenBank/DDBJ databases">
        <title>Sequencing 23 genomes of Wallemia ichthyophaga.</title>
        <authorList>
            <person name="Gostincar C."/>
        </authorList>
    </citation>
    <scope>NUCLEOTIDE SEQUENCE [LARGE SCALE GENOMIC DNA]</scope>
    <source>
        <strain evidence="7 8">EXF-8621</strain>
    </source>
</reference>
<comment type="caution">
    <text evidence="7">The sequence shown here is derived from an EMBL/GenBank/DDBJ whole genome shotgun (WGS) entry which is preliminary data.</text>
</comment>
<dbReference type="InterPro" id="IPR015424">
    <property type="entry name" value="PyrdxlP-dep_Trfase"/>
</dbReference>
<evidence type="ECO:0000256" key="3">
    <source>
        <dbReference type="ARBA" id="ARBA00022576"/>
    </source>
</evidence>
<dbReference type="PROSITE" id="PS51203">
    <property type="entry name" value="CS"/>
    <property type="match status" value="1"/>
</dbReference>
<dbReference type="InterPro" id="IPR008978">
    <property type="entry name" value="HSP20-like_chaperone"/>
</dbReference>
<evidence type="ECO:0000313" key="7">
    <source>
        <dbReference type="EMBL" id="TIB12353.1"/>
    </source>
</evidence>
<gene>
    <name evidence="7" type="ORF">E3P90_02119</name>
</gene>
<dbReference type="PANTHER" id="PTHR42790:SF19">
    <property type="entry name" value="KYNURENINE_ALPHA-AMINOADIPATE AMINOTRANSFERASE, MITOCHONDRIAL"/>
    <property type="match status" value="1"/>
</dbReference>
<dbReference type="InterPro" id="IPR007052">
    <property type="entry name" value="CS_dom"/>
</dbReference>
<dbReference type="PANTHER" id="PTHR42790">
    <property type="entry name" value="AMINOTRANSFERASE"/>
    <property type="match status" value="1"/>
</dbReference>
<evidence type="ECO:0000313" key="8">
    <source>
        <dbReference type="Proteomes" id="UP000306954"/>
    </source>
</evidence>
<dbReference type="GO" id="GO:0030170">
    <property type="term" value="F:pyridoxal phosphate binding"/>
    <property type="evidence" value="ECO:0007669"/>
    <property type="project" value="InterPro"/>
</dbReference>
<evidence type="ECO:0000256" key="1">
    <source>
        <dbReference type="ARBA" id="ARBA00001933"/>
    </source>
</evidence>
<dbReference type="InterPro" id="IPR050859">
    <property type="entry name" value="Class-I_PLP-dep_aminotransf"/>
</dbReference>
<dbReference type="SUPFAM" id="SSF49764">
    <property type="entry name" value="HSP20-like chaperones"/>
    <property type="match status" value="1"/>
</dbReference>
<dbReference type="CDD" id="cd00609">
    <property type="entry name" value="AAT_like"/>
    <property type="match status" value="1"/>
</dbReference>
<dbReference type="Gene3D" id="3.40.640.10">
    <property type="entry name" value="Type I PLP-dependent aspartate aminotransferase-like (Major domain)"/>
    <property type="match status" value="1"/>
</dbReference>
<keyword evidence="5" id="KW-0663">Pyridoxal phosphate</keyword>
<dbReference type="SUPFAM" id="SSF53383">
    <property type="entry name" value="PLP-dependent transferases"/>
    <property type="match status" value="1"/>
</dbReference>
<name>A0A4T0GJ64_WALIC</name>
<evidence type="ECO:0000259" key="6">
    <source>
        <dbReference type="PROSITE" id="PS51203"/>
    </source>
</evidence>
<dbReference type="Pfam" id="PF00155">
    <property type="entry name" value="Aminotran_1_2"/>
    <property type="match status" value="1"/>
</dbReference>
<evidence type="ECO:0000256" key="2">
    <source>
        <dbReference type="ARBA" id="ARBA00007441"/>
    </source>
</evidence>
<dbReference type="GO" id="GO:0008483">
    <property type="term" value="F:transaminase activity"/>
    <property type="evidence" value="ECO:0007669"/>
    <property type="project" value="UniProtKB-KW"/>
</dbReference>
<keyword evidence="3" id="KW-0032">Aminotransferase</keyword>
<dbReference type="InterPro" id="IPR015421">
    <property type="entry name" value="PyrdxlP-dep_Trfase_major"/>
</dbReference>
<dbReference type="EMBL" id="SPOF01000019">
    <property type="protein sequence ID" value="TIB12353.1"/>
    <property type="molecule type" value="Genomic_DNA"/>
</dbReference>
<evidence type="ECO:0000256" key="5">
    <source>
        <dbReference type="ARBA" id="ARBA00022898"/>
    </source>
</evidence>
<dbReference type="GO" id="GO:1901605">
    <property type="term" value="P:alpha-amino acid metabolic process"/>
    <property type="evidence" value="ECO:0007669"/>
    <property type="project" value="TreeGrafter"/>
</dbReference>
<dbReference type="AlphaFoldDB" id="A0A4T0GJ64"/>
<comment type="cofactor">
    <cofactor evidence="1">
        <name>pyridoxal 5'-phosphate</name>
        <dbReference type="ChEBI" id="CHEBI:597326"/>
    </cofactor>
</comment>
<evidence type="ECO:0000256" key="4">
    <source>
        <dbReference type="ARBA" id="ARBA00022679"/>
    </source>
</evidence>
<feature type="domain" description="CS" evidence="6">
    <location>
        <begin position="1"/>
        <end position="97"/>
    </location>
</feature>
<keyword evidence="4" id="KW-0808">Transferase</keyword>
<protein>
    <recommendedName>
        <fullName evidence="6">CS domain-containing protein</fullName>
    </recommendedName>
</protein>
<organism evidence="7 8">
    <name type="scientific">Wallemia ichthyophaga</name>
    <dbReference type="NCBI Taxonomy" id="245174"/>
    <lineage>
        <taxon>Eukaryota</taxon>
        <taxon>Fungi</taxon>
        <taxon>Dikarya</taxon>
        <taxon>Basidiomycota</taxon>
        <taxon>Wallemiomycotina</taxon>
        <taxon>Wallemiomycetes</taxon>
        <taxon>Wallemiales</taxon>
        <taxon>Wallemiaceae</taxon>
        <taxon>Wallemia</taxon>
    </lineage>
</organism>
<comment type="similarity">
    <text evidence="2">Belongs to the class-I pyridoxal-phosphate-dependent aminotransferase family.</text>
</comment>
<accession>A0A4T0GJ64</accession>
<dbReference type="Gene3D" id="2.60.40.790">
    <property type="match status" value="1"/>
</dbReference>
<sequence>MQHPEVKWAQRSSETEAEKNLLFVTINLSDIEGTPKLDLTPEKISFQATSNGKEYGFEINLFDSVLDKPIRVNRTGKGITLTLLKSTPRAEYWPRLQKEKVKLPFVIVDWSLYVDEDEQEDSVQEPNPMEGMDMPGGEGGGQMDLQAMMQQLGQAQGGGEPYRRREMTCQPSSQLDSTHYDKWLTAQAKSRHPSAIRALFPLENKPGMISLLAGKPNPETFPFENITVSLKPVSPGAPHPKLEINAGPDLAEALQYTATCGLPRLHKFVSDLQNHVHGRRCEAGEDDFAITITNGSQDAFTKACAALIEQGDYVLIESPVYTGAIPEMTIAGAQFVEIECDEQGMSAEKLAQVMDNWPQDKPRPKLVYTVPTGNNPSGASAGKQRKVDILNLARKHDFLILEDDPYYFLTFDGERVPSYFALEKQLGGERGRVLRLDSMSKVLSSGIRIGWATGPQEIIKAMDLHTSAANLQPNSTSQAIVQALFAHWGIDGLLNHVARVADFYRVKRDAFEGAAAKHMSDIASWVTPTAGMFLWLKLDCDDSNEVIKERAINNGVIALPGVVFYPTPRVTPYTRLSYSMASIEDAEEAFKRLRRTVFEYKGVEDPK</sequence>